<sequence length="52" mass="6088">MDPFIIINQYFELLKKTLRDLDLNDKPHQIWNLDQLGFCLDPSKTKVVGKKG</sequence>
<name>A0A5N4AU59_PHOPY</name>
<dbReference type="AlphaFoldDB" id="A0A5N4AU59"/>
<proteinExistence type="predicted"/>
<evidence type="ECO:0000313" key="1">
    <source>
        <dbReference type="EMBL" id="KAB0800750.1"/>
    </source>
</evidence>
<accession>A0A5N4AU59</accession>
<gene>
    <name evidence="1" type="ORF">PPYR_06489</name>
</gene>
<dbReference type="Proteomes" id="UP000327044">
    <property type="component" value="Unassembled WGS sequence"/>
</dbReference>
<reference evidence="1 2" key="1">
    <citation type="journal article" date="2018" name="Elife">
        <title>Firefly genomes illuminate parallel origins of bioluminescence in beetles.</title>
        <authorList>
            <person name="Fallon T.R."/>
            <person name="Lower S.E."/>
            <person name="Chang C.H."/>
            <person name="Bessho-Uehara M."/>
            <person name="Martin G.J."/>
            <person name="Bewick A.J."/>
            <person name="Behringer M."/>
            <person name="Debat H.J."/>
            <person name="Wong I."/>
            <person name="Day J.C."/>
            <person name="Suvorov A."/>
            <person name="Silva C.J."/>
            <person name="Stanger-Hall K.F."/>
            <person name="Hall D.W."/>
            <person name="Schmitz R.J."/>
            <person name="Nelson D.R."/>
            <person name="Lewis S.M."/>
            <person name="Shigenobu S."/>
            <person name="Bybee S.M."/>
            <person name="Larracuente A.M."/>
            <person name="Oba Y."/>
            <person name="Weng J.K."/>
        </authorList>
    </citation>
    <scope>NUCLEOTIDE SEQUENCE [LARGE SCALE GENOMIC DNA]</scope>
    <source>
        <strain evidence="1">1611_PpyrPB1</strain>
        <tissue evidence="1">Whole body</tissue>
    </source>
</reference>
<dbReference type="InParanoid" id="A0A5N4AU59"/>
<organism evidence="1 2">
    <name type="scientific">Photinus pyralis</name>
    <name type="common">Common eastern firefly</name>
    <name type="synonym">Lampyris pyralis</name>
    <dbReference type="NCBI Taxonomy" id="7054"/>
    <lineage>
        <taxon>Eukaryota</taxon>
        <taxon>Metazoa</taxon>
        <taxon>Ecdysozoa</taxon>
        <taxon>Arthropoda</taxon>
        <taxon>Hexapoda</taxon>
        <taxon>Insecta</taxon>
        <taxon>Pterygota</taxon>
        <taxon>Neoptera</taxon>
        <taxon>Endopterygota</taxon>
        <taxon>Coleoptera</taxon>
        <taxon>Polyphaga</taxon>
        <taxon>Elateriformia</taxon>
        <taxon>Elateroidea</taxon>
        <taxon>Lampyridae</taxon>
        <taxon>Lampyrinae</taxon>
        <taxon>Photinus</taxon>
    </lineage>
</organism>
<evidence type="ECO:0000313" key="2">
    <source>
        <dbReference type="Proteomes" id="UP000327044"/>
    </source>
</evidence>
<evidence type="ECO:0008006" key="3">
    <source>
        <dbReference type="Google" id="ProtNLM"/>
    </source>
</evidence>
<comment type="caution">
    <text evidence="1">The sequence shown here is derived from an EMBL/GenBank/DDBJ whole genome shotgun (WGS) entry which is preliminary data.</text>
</comment>
<dbReference type="EMBL" id="VVIM01000004">
    <property type="protein sequence ID" value="KAB0800750.1"/>
    <property type="molecule type" value="Genomic_DNA"/>
</dbReference>
<protein>
    <recommendedName>
        <fullName evidence="3">Reverse transcriptase domain-containing protein</fullName>
    </recommendedName>
</protein>
<keyword evidence="2" id="KW-1185">Reference proteome</keyword>
<feature type="non-terminal residue" evidence="1">
    <location>
        <position position="52"/>
    </location>
</feature>